<accession>A0A6J4TBQ1</accession>
<reference evidence="2" key="1">
    <citation type="submission" date="2020-02" db="EMBL/GenBank/DDBJ databases">
        <authorList>
            <person name="Meier V. D."/>
        </authorList>
    </citation>
    <scope>NUCLEOTIDE SEQUENCE</scope>
    <source>
        <strain evidence="2">AVDCRST_MAG13</strain>
    </source>
</reference>
<evidence type="ECO:0000313" key="2">
    <source>
        <dbReference type="EMBL" id="CAA9518482.1"/>
    </source>
</evidence>
<dbReference type="EMBL" id="CADCVO010000515">
    <property type="protein sequence ID" value="CAA9518482.1"/>
    <property type="molecule type" value="Genomic_DNA"/>
</dbReference>
<feature type="region of interest" description="Disordered" evidence="1">
    <location>
        <begin position="27"/>
        <end position="105"/>
    </location>
</feature>
<feature type="non-terminal residue" evidence="2">
    <location>
        <position position="1"/>
    </location>
</feature>
<evidence type="ECO:0000256" key="1">
    <source>
        <dbReference type="SAM" id="MobiDB-lite"/>
    </source>
</evidence>
<feature type="non-terminal residue" evidence="2">
    <location>
        <position position="105"/>
    </location>
</feature>
<feature type="compositionally biased region" description="Basic and acidic residues" evidence="1">
    <location>
        <begin position="27"/>
        <end position="37"/>
    </location>
</feature>
<organism evidence="2">
    <name type="scientific">uncultured Solirubrobacteraceae bacterium</name>
    <dbReference type="NCBI Taxonomy" id="1162706"/>
    <lineage>
        <taxon>Bacteria</taxon>
        <taxon>Bacillati</taxon>
        <taxon>Actinomycetota</taxon>
        <taxon>Thermoleophilia</taxon>
        <taxon>Solirubrobacterales</taxon>
        <taxon>Solirubrobacteraceae</taxon>
        <taxon>environmental samples</taxon>
    </lineage>
</organism>
<gene>
    <name evidence="2" type="ORF">AVDCRST_MAG13-3220</name>
</gene>
<sequence length="105" mass="11700">GHPGPGARSRHPRGGRRAARVLRHAAEGHEPGRVDLRRHGRVRRRLRHEGARQGAGHRRRRAVRERLHGARGRHAQAAGQGLRAQGDRQGGGRHGARAHRRADRL</sequence>
<name>A0A6J4TBQ1_9ACTN</name>
<dbReference type="AlphaFoldDB" id="A0A6J4TBQ1"/>
<feature type="compositionally biased region" description="Low complexity" evidence="1">
    <location>
        <begin position="75"/>
        <end position="84"/>
    </location>
</feature>
<proteinExistence type="predicted"/>
<protein>
    <submittedName>
        <fullName evidence="2">Uncharacterized protein</fullName>
    </submittedName>
</protein>
<feature type="compositionally biased region" description="Basic residues" evidence="1">
    <location>
        <begin position="38"/>
        <end position="47"/>
    </location>
</feature>
<feature type="compositionally biased region" description="Basic residues" evidence="1">
    <location>
        <begin position="55"/>
        <end position="74"/>
    </location>
</feature>
<feature type="compositionally biased region" description="Basic residues" evidence="1">
    <location>
        <begin position="94"/>
        <end position="105"/>
    </location>
</feature>